<sequence length="28" mass="3512">MSSWEKFQVWFVARRLMVEVGYPWLLPR</sequence>
<reference evidence="1 2" key="1">
    <citation type="journal article" date="2012" name="ISME J.">
        <title>Nitrification expanded: discovery, physiology and genomics of a nitrite-oxidizing bacterium from the phylum Chloroflexi.</title>
        <authorList>
            <person name="Sorokin D.Y."/>
            <person name="Lucker S."/>
            <person name="Vejmelkova D."/>
            <person name="Kostrikina N.A."/>
            <person name="Kleerebezem R."/>
            <person name="Rijpstra W.I."/>
            <person name="Damste J.S."/>
            <person name="Le Paslier D."/>
            <person name="Muyzer G."/>
            <person name="Wagner M."/>
            <person name="van Loosdrecht M.C."/>
            <person name="Daims H."/>
        </authorList>
    </citation>
    <scope>NUCLEOTIDE SEQUENCE [LARGE SCALE GENOMIC DNA]</scope>
    <source>
        <strain evidence="2">none</strain>
    </source>
</reference>
<dbReference type="Proteomes" id="UP000004221">
    <property type="component" value="Unassembled WGS sequence"/>
</dbReference>
<proteinExistence type="predicted"/>
<accession>I4EEP9</accession>
<gene>
    <name evidence="1" type="ORF">NITHO_1970005</name>
</gene>
<evidence type="ECO:0000313" key="1">
    <source>
        <dbReference type="EMBL" id="CCF83161.1"/>
    </source>
</evidence>
<dbReference type="EMBL" id="CAGS01000109">
    <property type="protein sequence ID" value="CCF83161.1"/>
    <property type="molecule type" value="Genomic_DNA"/>
</dbReference>
<name>I4EEP9_9BACT</name>
<comment type="caution">
    <text evidence="1">The sequence shown here is derived from an EMBL/GenBank/DDBJ whole genome shotgun (WGS) entry which is preliminary data.</text>
</comment>
<dbReference type="AlphaFoldDB" id="I4EEP9"/>
<organism evidence="1 2">
    <name type="scientific">Nitrolancea hollandica Lb</name>
    <dbReference type="NCBI Taxonomy" id="1129897"/>
    <lineage>
        <taxon>Bacteria</taxon>
        <taxon>Pseudomonadati</taxon>
        <taxon>Thermomicrobiota</taxon>
        <taxon>Thermomicrobia</taxon>
        <taxon>Sphaerobacterales</taxon>
        <taxon>Sphaerobacterineae</taxon>
        <taxon>Sphaerobacteraceae</taxon>
        <taxon>Nitrolancea</taxon>
    </lineage>
</organism>
<keyword evidence="2" id="KW-1185">Reference proteome</keyword>
<protein>
    <submittedName>
        <fullName evidence="1">Uncharacterized protein</fullName>
    </submittedName>
</protein>
<evidence type="ECO:0000313" key="2">
    <source>
        <dbReference type="Proteomes" id="UP000004221"/>
    </source>
</evidence>